<evidence type="ECO:0000313" key="2">
    <source>
        <dbReference type="EMBL" id="NDY91400.1"/>
    </source>
</evidence>
<proteinExistence type="predicted"/>
<protein>
    <submittedName>
        <fullName evidence="2">Uncharacterized protein</fullName>
    </submittedName>
</protein>
<evidence type="ECO:0000256" key="1">
    <source>
        <dbReference type="SAM" id="MobiDB-lite"/>
    </source>
</evidence>
<feature type="region of interest" description="Disordered" evidence="1">
    <location>
        <begin position="135"/>
        <end position="157"/>
    </location>
</feature>
<evidence type="ECO:0000313" key="3">
    <source>
        <dbReference type="Proteomes" id="UP000484255"/>
    </source>
</evidence>
<dbReference type="EMBL" id="JAAGOH010000009">
    <property type="protein sequence ID" value="NDY91400.1"/>
    <property type="molecule type" value="Genomic_DNA"/>
</dbReference>
<keyword evidence="3" id="KW-1185">Reference proteome</keyword>
<name>A0A7C9TIP9_9BURK</name>
<gene>
    <name evidence="2" type="ORF">G3A44_09375</name>
</gene>
<comment type="caution">
    <text evidence="2">The sequence shown here is derived from an EMBL/GenBank/DDBJ whole genome shotgun (WGS) entry which is preliminary data.</text>
</comment>
<dbReference type="Proteomes" id="UP000484255">
    <property type="component" value="Unassembled WGS sequence"/>
</dbReference>
<accession>A0A7C9TIP9</accession>
<reference evidence="2 3" key="1">
    <citation type="submission" date="2020-02" db="EMBL/GenBank/DDBJ databases">
        <title>Ideonella bacterium strain TBM-1.</title>
        <authorList>
            <person name="Chen W.-M."/>
        </authorList>
    </citation>
    <scope>NUCLEOTIDE SEQUENCE [LARGE SCALE GENOMIC DNA]</scope>
    <source>
        <strain evidence="2 3">TBM-1</strain>
    </source>
</reference>
<sequence length="157" mass="17816">MFAPLLSEEASMDPARLIRRLLARARRGRQPLRTEVCPPATWGQAEPVWRQLLGWLRRPGEAPAPAGQTRLEQARQAFALALRPLQGMDARDLGMRCEHARSLRELWHLRPELYGLLARQQGQAAADRQLAEVNRHFPSRTTTARPGVTHHGQELEL</sequence>
<organism evidence="2 3">
    <name type="scientific">Ideonella livida</name>
    <dbReference type="NCBI Taxonomy" id="2707176"/>
    <lineage>
        <taxon>Bacteria</taxon>
        <taxon>Pseudomonadati</taxon>
        <taxon>Pseudomonadota</taxon>
        <taxon>Betaproteobacteria</taxon>
        <taxon>Burkholderiales</taxon>
        <taxon>Sphaerotilaceae</taxon>
        <taxon>Ideonella</taxon>
    </lineage>
</organism>
<dbReference type="RefSeq" id="WP_163457255.1">
    <property type="nucleotide sequence ID" value="NZ_JAAGOH010000009.1"/>
</dbReference>
<dbReference type="AlphaFoldDB" id="A0A7C9TIP9"/>